<feature type="compositionally biased region" description="Basic and acidic residues" evidence="1">
    <location>
        <begin position="190"/>
        <end position="199"/>
    </location>
</feature>
<organism evidence="2 3">
    <name type="scientific">Zasmidium cellare ATCC 36951</name>
    <dbReference type="NCBI Taxonomy" id="1080233"/>
    <lineage>
        <taxon>Eukaryota</taxon>
        <taxon>Fungi</taxon>
        <taxon>Dikarya</taxon>
        <taxon>Ascomycota</taxon>
        <taxon>Pezizomycotina</taxon>
        <taxon>Dothideomycetes</taxon>
        <taxon>Dothideomycetidae</taxon>
        <taxon>Mycosphaerellales</taxon>
        <taxon>Mycosphaerellaceae</taxon>
        <taxon>Zasmidium</taxon>
    </lineage>
</organism>
<sequence>MFGVAPLPALARWMPLLCFLNRNPPCSWLSVMENLLTSYVVESIRVSEEALVAGKVPVTGIEYIHPGDVAGVCLLHLKAPATNNKIVARLSGITPFSVGPLQRFTRISDLQHQVERCTSRPETSQDVRHAPTYRSLRVLPSKSVLPPKSVPLWKSVQVETSRTETADSPVTTRTGSPSQELVADDLPAAPREEEQEGKLKKLSLSRQSALDAEQQLDRGKMRTNP</sequence>
<proteinExistence type="predicted"/>
<keyword evidence="3" id="KW-1185">Reference proteome</keyword>
<protein>
    <submittedName>
        <fullName evidence="2">Uncharacterized protein</fullName>
    </submittedName>
</protein>
<name>A0A6A6BZ02_ZASCE</name>
<accession>A0A6A6BZ02</accession>
<reference evidence="2" key="1">
    <citation type="journal article" date="2020" name="Stud. Mycol.">
        <title>101 Dothideomycetes genomes: a test case for predicting lifestyles and emergence of pathogens.</title>
        <authorList>
            <person name="Haridas S."/>
            <person name="Albert R."/>
            <person name="Binder M."/>
            <person name="Bloem J."/>
            <person name="Labutti K."/>
            <person name="Salamov A."/>
            <person name="Andreopoulos B."/>
            <person name="Baker S."/>
            <person name="Barry K."/>
            <person name="Bills G."/>
            <person name="Bluhm B."/>
            <person name="Cannon C."/>
            <person name="Castanera R."/>
            <person name="Culley D."/>
            <person name="Daum C."/>
            <person name="Ezra D."/>
            <person name="Gonzalez J."/>
            <person name="Henrissat B."/>
            <person name="Kuo A."/>
            <person name="Liang C."/>
            <person name="Lipzen A."/>
            <person name="Lutzoni F."/>
            <person name="Magnuson J."/>
            <person name="Mondo S."/>
            <person name="Nolan M."/>
            <person name="Ohm R."/>
            <person name="Pangilinan J."/>
            <person name="Park H.-J."/>
            <person name="Ramirez L."/>
            <person name="Alfaro M."/>
            <person name="Sun H."/>
            <person name="Tritt A."/>
            <person name="Yoshinaga Y."/>
            <person name="Zwiers L.-H."/>
            <person name="Turgeon B."/>
            <person name="Goodwin S."/>
            <person name="Spatafora J."/>
            <person name="Crous P."/>
            <person name="Grigoriev I."/>
        </authorList>
    </citation>
    <scope>NUCLEOTIDE SEQUENCE</scope>
    <source>
        <strain evidence="2">ATCC 36951</strain>
    </source>
</reference>
<feature type="region of interest" description="Disordered" evidence="1">
    <location>
        <begin position="156"/>
        <end position="225"/>
    </location>
</feature>
<evidence type="ECO:0000313" key="2">
    <source>
        <dbReference type="EMBL" id="KAF2160024.1"/>
    </source>
</evidence>
<gene>
    <name evidence="2" type="ORF">M409DRAFT_60287</name>
</gene>
<dbReference type="AlphaFoldDB" id="A0A6A6BZ02"/>
<dbReference type="RefSeq" id="XP_033660913.1">
    <property type="nucleotide sequence ID" value="XM_033814417.1"/>
</dbReference>
<dbReference type="EMBL" id="ML993630">
    <property type="protein sequence ID" value="KAF2160024.1"/>
    <property type="molecule type" value="Genomic_DNA"/>
</dbReference>
<feature type="compositionally biased region" description="Basic and acidic residues" evidence="1">
    <location>
        <begin position="215"/>
        <end position="225"/>
    </location>
</feature>
<feature type="compositionally biased region" description="Polar residues" evidence="1">
    <location>
        <begin position="166"/>
        <end position="179"/>
    </location>
</feature>
<dbReference type="Proteomes" id="UP000799537">
    <property type="component" value="Unassembled WGS sequence"/>
</dbReference>
<evidence type="ECO:0000313" key="3">
    <source>
        <dbReference type="Proteomes" id="UP000799537"/>
    </source>
</evidence>
<evidence type="ECO:0000256" key="1">
    <source>
        <dbReference type="SAM" id="MobiDB-lite"/>
    </source>
</evidence>
<dbReference type="GeneID" id="54567689"/>